<evidence type="ECO:0000256" key="2">
    <source>
        <dbReference type="SAM" id="SignalP"/>
    </source>
</evidence>
<keyword evidence="3" id="KW-1185">Reference proteome</keyword>
<dbReference type="WBParaSite" id="Gr19_v10_g2463.t1">
    <property type="protein sequence ID" value="Gr19_v10_g2463.t1"/>
    <property type="gene ID" value="Gr19_v10_g2463"/>
</dbReference>
<protein>
    <submittedName>
        <fullName evidence="4">SCP domain-containing protein</fullName>
    </submittedName>
</protein>
<organism evidence="3 4">
    <name type="scientific">Globodera rostochiensis</name>
    <name type="common">Golden nematode worm</name>
    <name type="synonym">Heterodera rostochiensis</name>
    <dbReference type="NCBI Taxonomy" id="31243"/>
    <lineage>
        <taxon>Eukaryota</taxon>
        <taxon>Metazoa</taxon>
        <taxon>Ecdysozoa</taxon>
        <taxon>Nematoda</taxon>
        <taxon>Chromadorea</taxon>
        <taxon>Rhabditida</taxon>
        <taxon>Tylenchina</taxon>
        <taxon>Tylenchomorpha</taxon>
        <taxon>Tylenchoidea</taxon>
        <taxon>Heteroderidae</taxon>
        <taxon>Heteroderinae</taxon>
        <taxon>Globodera</taxon>
    </lineage>
</organism>
<feature type="compositionally biased region" description="Acidic residues" evidence="1">
    <location>
        <begin position="304"/>
        <end position="313"/>
    </location>
</feature>
<name>A0A914HMA9_GLORO</name>
<feature type="compositionally biased region" description="Low complexity" evidence="1">
    <location>
        <begin position="290"/>
        <end position="303"/>
    </location>
</feature>
<sequence>MASQSLVLVQLLCLVMLARHSACWSLFGHHKCYHSLRYHEADIATRAVSNIFRHINAFVDYLLKEWKDVGKLTYYNVKTFVELTECDNDVSCETFRCKKENGDDIFVLNACALEKVLDSDAPKCTLHNELSQFCNTTKYPRSFSSCSQCYSGACNEKEINLKRPADATPIENHCIHAFRHNQSYTPDPALKKMMNEWQISNFTDKDNIECLMGNVGCQTYRCKNEFGNDIFVVNGCATKDEHFKCVYDKLDPFCLPEDKRYEHCEYCLGSSCNSNKTELETLYLPKTVGTKSTTRSTKGTTTTEELDNETDESESTKRSKKLAPSTKRPRRPRASKRPKTPETTATNAAAAPYPSAMPAVLLPFCLPLFFRHLTVNVFDG</sequence>
<keyword evidence="2" id="KW-0732">Signal</keyword>
<dbReference type="Proteomes" id="UP000887572">
    <property type="component" value="Unplaced"/>
</dbReference>
<evidence type="ECO:0000313" key="4">
    <source>
        <dbReference type="WBParaSite" id="Gr19_v10_g2463.t1"/>
    </source>
</evidence>
<accession>A0A914HMA9</accession>
<feature type="region of interest" description="Disordered" evidence="1">
    <location>
        <begin position="290"/>
        <end position="349"/>
    </location>
</feature>
<reference evidence="4" key="1">
    <citation type="submission" date="2022-11" db="UniProtKB">
        <authorList>
            <consortium name="WormBaseParasite"/>
        </authorList>
    </citation>
    <scope>IDENTIFICATION</scope>
</reference>
<feature type="chain" id="PRO_5038000047" evidence="2">
    <location>
        <begin position="24"/>
        <end position="380"/>
    </location>
</feature>
<evidence type="ECO:0000256" key="1">
    <source>
        <dbReference type="SAM" id="MobiDB-lite"/>
    </source>
</evidence>
<evidence type="ECO:0000313" key="3">
    <source>
        <dbReference type="Proteomes" id="UP000887572"/>
    </source>
</evidence>
<proteinExistence type="predicted"/>
<dbReference type="AlphaFoldDB" id="A0A914HMA9"/>
<feature type="compositionally biased region" description="Basic residues" evidence="1">
    <location>
        <begin position="327"/>
        <end position="338"/>
    </location>
</feature>
<feature type="signal peptide" evidence="2">
    <location>
        <begin position="1"/>
        <end position="23"/>
    </location>
</feature>